<name>A0A7Z7N120_9BURK</name>
<protein>
    <submittedName>
        <fullName evidence="9">Paraquat-inducible protein B</fullName>
    </submittedName>
</protein>
<dbReference type="AlphaFoldDB" id="A0A7Z7N120"/>
<reference evidence="9 10" key="1">
    <citation type="submission" date="2017-09" db="EMBL/GenBank/DDBJ databases">
        <authorList>
            <person name="Varghese N."/>
            <person name="Submissions S."/>
        </authorList>
    </citation>
    <scope>NUCLEOTIDE SEQUENCE [LARGE SCALE GENOMIC DNA]</scope>
    <source>
        <strain evidence="9 10">OK806</strain>
    </source>
</reference>
<dbReference type="Proteomes" id="UP000219522">
    <property type="component" value="Unassembled WGS sequence"/>
</dbReference>
<dbReference type="EMBL" id="OCSU01000001">
    <property type="protein sequence ID" value="SOE56611.1"/>
    <property type="molecule type" value="Genomic_DNA"/>
</dbReference>
<evidence type="ECO:0000313" key="10">
    <source>
        <dbReference type="Proteomes" id="UP000219522"/>
    </source>
</evidence>
<accession>A0A7Z7N120</accession>
<evidence type="ECO:0000256" key="7">
    <source>
        <dbReference type="SAM" id="Phobius"/>
    </source>
</evidence>
<keyword evidence="6 7" id="KW-0472">Membrane</keyword>
<evidence type="ECO:0000256" key="1">
    <source>
        <dbReference type="ARBA" id="ARBA00004533"/>
    </source>
</evidence>
<evidence type="ECO:0000256" key="5">
    <source>
        <dbReference type="ARBA" id="ARBA00022989"/>
    </source>
</evidence>
<comment type="caution">
    <text evidence="9">The sequence shown here is derived from an EMBL/GenBank/DDBJ whole genome shotgun (WGS) entry which is preliminary data.</text>
</comment>
<dbReference type="Pfam" id="PF02470">
    <property type="entry name" value="MlaD"/>
    <property type="match status" value="3"/>
</dbReference>
<keyword evidence="2" id="KW-1003">Cell membrane</keyword>
<evidence type="ECO:0000313" key="9">
    <source>
        <dbReference type="EMBL" id="SOE56611.1"/>
    </source>
</evidence>
<keyword evidence="5 7" id="KW-1133">Transmembrane helix</keyword>
<dbReference type="RefSeq" id="WP_062643173.1">
    <property type="nucleotide sequence ID" value="NZ_FCOG02000181.1"/>
</dbReference>
<feature type="transmembrane region" description="Helical" evidence="7">
    <location>
        <begin position="25"/>
        <end position="46"/>
    </location>
</feature>
<gene>
    <name evidence="9" type="ORF">SAMN05446927_1286</name>
</gene>
<evidence type="ECO:0000256" key="4">
    <source>
        <dbReference type="ARBA" id="ARBA00022692"/>
    </source>
</evidence>
<organism evidence="9 10">
    <name type="scientific">Caballeronia arationis</name>
    <dbReference type="NCBI Taxonomy" id="1777142"/>
    <lineage>
        <taxon>Bacteria</taxon>
        <taxon>Pseudomonadati</taxon>
        <taxon>Pseudomonadota</taxon>
        <taxon>Betaproteobacteria</taxon>
        <taxon>Burkholderiales</taxon>
        <taxon>Burkholderiaceae</taxon>
        <taxon>Caballeronia</taxon>
    </lineage>
</organism>
<dbReference type="OrthoDB" id="9806984at2"/>
<dbReference type="PANTHER" id="PTHR30462">
    <property type="entry name" value="INTERMEMBRANE TRANSPORT PROTEIN PQIB-RELATED"/>
    <property type="match status" value="1"/>
</dbReference>
<keyword evidence="10" id="KW-1185">Reference proteome</keyword>
<keyword evidence="4 7" id="KW-0812">Transmembrane</keyword>
<feature type="domain" description="Mce/MlaD" evidence="8">
    <location>
        <begin position="49"/>
        <end position="138"/>
    </location>
</feature>
<evidence type="ECO:0000259" key="8">
    <source>
        <dbReference type="Pfam" id="PF02470"/>
    </source>
</evidence>
<dbReference type="InterPro" id="IPR051800">
    <property type="entry name" value="PqiA-PqiB_transport"/>
</dbReference>
<dbReference type="InterPro" id="IPR003399">
    <property type="entry name" value="Mce/MlaD"/>
</dbReference>
<dbReference type="PANTHER" id="PTHR30462:SF2">
    <property type="entry name" value="INTERMEMBRANE TRANSPORT PROTEIN PQIB"/>
    <property type="match status" value="1"/>
</dbReference>
<evidence type="ECO:0000256" key="2">
    <source>
        <dbReference type="ARBA" id="ARBA00022475"/>
    </source>
</evidence>
<feature type="domain" description="Mce/MlaD" evidence="8">
    <location>
        <begin position="164"/>
        <end position="224"/>
    </location>
</feature>
<evidence type="ECO:0000256" key="3">
    <source>
        <dbReference type="ARBA" id="ARBA00022519"/>
    </source>
</evidence>
<proteinExistence type="predicted"/>
<keyword evidence="3" id="KW-0997">Cell inner membrane</keyword>
<dbReference type="GO" id="GO:0005886">
    <property type="term" value="C:plasma membrane"/>
    <property type="evidence" value="ECO:0007669"/>
    <property type="project" value="UniProtKB-SubCell"/>
</dbReference>
<comment type="subcellular location">
    <subcellularLocation>
        <location evidence="1">Cell inner membrane</location>
    </subcellularLocation>
</comment>
<sequence length="536" mass="58523">MAKTPDEPDFPEGIATRRSRWRLQLVWLVPLVAVLIGGWLAVQAILEKGPTITITFATGEGLEAGKTKIKFKNVDIGVVKSVTLAPDHKNVIATAELTKDAANMLVDGTRFWVVRPRISGGTVSGLGTLISGSFIGMDIGAQNKARRDFVGLETPPVFASGVPGREFVLKSETMGSLDVGAPVFFRRLQVGQITGYKLDADGKGVTLRVFVNAPYDKYVKGDTRFWQASGVDMTLDTNGVKVDTESLVAILIGGLAFGSPPDAVDVTEAATKTEFQLFNDRAEAMKQHDRIVDKYVFNFRESVRGLTVGAPVDFRGIVVGEVSAIYTRFDPVKKEFSIPVEIRYYPERFTSRLESGDKGGRIVQDRRRVAEWLVEKGFRGQLRTGNLLTGQLYIALDFFPNAPKAAMNWDANPPEIPIVPGGLQSLQDSVTALVEKLNKIPFEGIGKDLRQTLQSADTLLKTLDNSVAPEAKATLAAARTALQSANSTLRPDSAIAQSTADTMRELSRTAVSFRVLADYLERHPEALLRGKPEDQK</sequence>
<feature type="domain" description="Mce/MlaD" evidence="8">
    <location>
        <begin position="295"/>
        <end position="398"/>
    </location>
</feature>
<evidence type="ECO:0000256" key="6">
    <source>
        <dbReference type="ARBA" id="ARBA00023136"/>
    </source>
</evidence>